<evidence type="ECO:0000259" key="14">
    <source>
        <dbReference type="Pfam" id="PF20644"/>
    </source>
</evidence>
<dbReference type="AlphaFoldDB" id="A0A6P8R3P0"/>
<dbReference type="InterPro" id="IPR048538">
    <property type="entry name" value="Rrn7_cyclin_C"/>
</dbReference>
<evidence type="ECO:0000313" key="16">
    <source>
        <dbReference type="Proteomes" id="UP000515159"/>
    </source>
</evidence>
<feature type="domain" description="RRN7-type" evidence="13">
    <location>
        <begin position="21"/>
        <end position="52"/>
    </location>
</feature>
<dbReference type="GO" id="GO:0070860">
    <property type="term" value="C:RNA polymerase I core factor complex"/>
    <property type="evidence" value="ECO:0007669"/>
    <property type="project" value="InterPro"/>
</dbReference>
<organism evidence="16 17">
    <name type="scientific">Geotrypetes seraphini</name>
    <name type="common">Gaboon caecilian</name>
    <name type="synonym">Caecilia seraphini</name>
    <dbReference type="NCBI Taxonomy" id="260995"/>
    <lineage>
        <taxon>Eukaryota</taxon>
        <taxon>Metazoa</taxon>
        <taxon>Chordata</taxon>
        <taxon>Craniata</taxon>
        <taxon>Vertebrata</taxon>
        <taxon>Euteleostomi</taxon>
        <taxon>Amphibia</taxon>
        <taxon>Gymnophiona</taxon>
        <taxon>Geotrypetes</taxon>
    </lineage>
</organism>
<feature type="domain" description="Rrn7/TAF1B N-terminal cyclin" evidence="14">
    <location>
        <begin position="93"/>
        <end position="265"/>
    </location>
</feature>
<dbReference type="FunCoup" id="A0A6P8R3P0">
    <property type="interactions" value="2732"/>
</dbReference>
<gene>
    <name evidence="17" type="primary">TAF1B</name>
</gene>
<evidence type="ECO:0000256" key="7">
    <source>
        <dbReference type="ARBA" id="ARBA00023015"/>
    </source>
</evidence>
<dbReference type="InterPro" id="IPR021752">
    <property type="entry name" value="TF_Rrn7_Zf"/>
</dbReference>
<dbReference type="InParanoid" id="A0A6P8R3P0"/>
<keyword evidence="7" id="KW-0805">Transcription regulation</keyword>
<evidence type="ECO:0000256" key="12">
    <source>
        <dbReference type="SAM" id="MobiDB-lite"/>
    </source>
</evidence>
<keyword evidence="5" id="KW-0863">Zinc-finger</keyword>
<dbReference type="InterPro" id="IPR033599">
    <property type="entry name" value="TAF1B/Rrn7"/>
</dbReference>
<evidence type="ECO:0000256" key="1">
    <source>
        <dbReference type="ARBA" id="ARBA00004604"/>
    </source>
</evidence>
<dbReference type="GO" id="GO:0042790">
    <property type="term" value="P:nucleolar large rRNA transcription by RNA polymerase I"/>
    <property type="evidence" value="ECO:0007669"/>
    <property type="project" value="TreeGrafter"/>
</dbReference>
<comment type="subcellular location">
    <subcellularLocation>
        <location evidence="1">Nucleus</location>
        <location evidence="1">Nucleolus</location>
    </subcellularLocation>
</comment>
<sequence length="611" mass="71451">MGPMRKDVSRTSACSPDQESDYKEPCPQCAAVHWGITDEGRFYCKTCHNVIEKIQDVICIEFDSNTRIQSISRGLKRKKDLDKGWEWYVCEGFQFILLKQAEALQTLGICSRLKDEILCNFWRRYLQKSHQAYTKTPSSKRIRNFDLPESSTSGSEWPTDLEDLILDAPSSFSESEEFSFAARSGNLSSNTDAASDTASVCSGSIDAILYLRKTQKGELLMSMPMTLAFCYLALLWMREPITLADLLRFVAGNHIPYLHICHQFPEEMKLYGPDIRIFQAQSLPSYNGILKKMHKLAAFLDLPCFPPITEKCFLHPNILCIKFLMEANLPDELHNWTCRVVKKTGLGDVAFLTLDPIAKNKRMVRYEVQAAAFIVVVLKLLFLLDDKYEWVLSSSVAKRKREKKQDTPRFNFRKWYKTMKRVLDEAQKKEEEERARYQWKSETPLFYSKKTKRVVYKRKQMLVNLQQQFGKLVGSLQTTKKQNPSSFQFNWDEENTDRNCFLGHNLEGVTKEKWKSFTCTTVNSSYWLGTLKLCKRKTFCRHWTTYEESNFPKSYQFILNLFSFLLRTEALSLHEEVCLVEHRLFQARLQRKPRRTYHKNLRKKTQNPQQT</sequence>
<dbReference type="KEGG" id="gsh:117357114"/>
<accession>A0A6P8R3P0</accession>
<keyword evidence="8" id="KW-0238">DNA-binding</keyword>
<evidence type="ECO:0000256" key="5">
    <source>
        <dbReference type="ARBA" id="ARBA00022771"/>
    </source>
</evidence>
<evidence type="ECO:0000313" key="17">
    <source>
        <dbReference type="RefSeq" id="XP_033793296.1"/>
    </source>
</evidence>
<evidence type="ECO:0000256" key="8">
    <source>
        <dbReference type="ARBA" id="ARBA00023125"/>
    </source>
</evidence>
<protein>
    <recommendedName>
        <fullName evidence="3">TATA box-binding protein-associated factor RNA polymerase I subunit B</fullName>
    </recommendedName>
    <alternativeName>
        <fullName evidence="11">TATA box-binding protein-associated factor 1B</fullName>
    </alternativeName>
</protein>
<dbReference type="GO" id="GO:0001164">
    <property type="term" value="F:RNA polymerase I core promoter sequence-specific DNA binding"/>
    <property type="evidence" value="ECO:0007669"/>
    <property type="project" value="InterPro"/>
</dbReference>
<evidence type="ECO:0000256" key="3">
    <source>
        <dbReference type="ARBA" id="ARBA00018994"/>
    </source>
</evidence>
<keyword evidence="10" id="KW-0539">Nucleus</keyword>
<evidence type="ECO:0000259" key="13">
    <source>
        <dbReference type="Pfam" id="PF11781"/>
    </source>
</evidence>
<feature type="region of interest" description="Disordered" evidence="12">
    <location>
        <begin position="1"/>
        <end position="24"/>
    </location>
</feature>
<evidence type="ECO:0000256" key="6">
    <source>
        <dbReference type="ARBA" id="ARBA00022833"/>
    </source>
</evidence>
<evidence type="ECO:0000256" key="10">
    <source>
        <dbReference type="ARBA" id="ARBA00023242"/>
    </source>
</evidence>
<dbReference type="GO" id="GO:0005668">
    <property type="term" value="C:RNA polymerase transcription factor SL1 complex"/>
    <property type="evidence" value="ECO:0007669"/>
    <property type="project" value="TreeGrafter"/>
</dbReference>
<dbReference type="GO" id="GO:0008270">
    <property type="term" value="F:zinc ion binding"/>
    <property type="evidence" value="ECO:0007669"/>
    <property type="project" value="UniProtKB-KW"/>
</dbReference>
<name>A0A6P8R3P0_GEOSA</name>
<keyword evidence="4" id="KW-0479">Metal-binding</keyword>
<evidence type="ECO:0000256" key="4">
    <source>
        <dbReference type="ARBA" id="ARBA00022723"/>
    </source>
</evidence>
<dbReference type="Pfam" id="PF11781">
    <property type="entry name" value="Zn_ribbon_RRN7"/>
    <property type="match status" value="1"/>
</dbReference>
<keyword evidence="16" id="KW-1185">Reference proteome</keyword>
<reference evidence="17" key="1">
    <citation type="submission" date="2025-08" db="UniProtKB">
        <authorList>
            <consortium name="RefSeq"/>
        </authorList>
    </citation>
    <scope>IDENTIFICATION</scope>
</reference>
<dbReference type="InterPro" id="IPR048540">
    <property type="entry name" value="Rrn7_cyclin_N"/>
</dbReference>
<dbReference type="Pfam" id="PF20645">
    <property type="entry name" value="Rrn7_cyclin_C"/>
    <property type="match status" value="1"/>
</dbReference>
<feature type="domain" description="Rrn7/TAF1B C-terminal cyclin" evidence="15">
    <location>
        <begin position="282"/>
        <end position="472"/>
    </location>
</feature>
<keyword evidence="6" id="KW-0862">Zinc</keyword>
<dbReference type="Pfam" id="PF20644">
    <property type="entry name" value="Rrn7_cyclin_N"/>
    <property type="match status" value="1"/>
</dbReference>
<dbReference type="OrthoDB" id="10069252at2759"/>
<proteinExistence type="inferred from homology"/>
<evidence type="ECO:0000256" key="11">
    <source>
        <dbReference type="ARBA" id="ARBA00032500"/>
    </source>
</evidence>
<dbReference type="PANTHER" id="PTHR31576:SF2">
    <property type="entry name" value="TATA BOX-BINDING PROTEIN-ASSOCIATED FACTOR RNA POLYMERASE I SUBUNIT B"/>
    <property type="match status" value="1"/>
</dbReference>
<dbReference type="Proteomes" id="UP000515159">
    <property type="component" value="Chromosome 3"/>
</dbReference>
<evidence type="ECO:0000259" key="15">
    <source>
        <dbReference type="Pfam" id="PF20645"/>
    </source>
</evidence>
<comment type="similarity">
    <text evidence="2">Belongs to the RRN7/TAF1B family.</text>
</comment>
<evidence type="ECO:0000256" key="2">
    <source>
        <dbReference type="ARBA" id="ARBA00006899"/>
    </source>
</evidence>
<dbReference type="CTD" id="9014"/>
<evidence type="ECO:0000256" key="9">
    <source>
        <dbReference type="ARBA" id="ARBA00023163"/>
    </source>
</evidence>
<dbReference type="GeneID" id="117357114"/>
<dbReference type="PANTHER" id="PTHR31576">
    <property type="entry name" value="TATA BOX-BINDING PROTEIN-ASSOCIATED FACTOR RNA POLYMERASE I SUBUNIT B"/>
    <property type="match status" value="1"/>
</dbReference>
<keyword evidence="9" id="KW-0804">Transcription</keyword>
<dbReference type="RefSeq" id="XP_033793296.1">
    <property type="nucleotide sequence ID" value="XM_033937405.1"/>
</dbReference>